<protein>
    <submittedName>
        <fullName evidence="1">Uncharacterized protein</fullName>
    </submittedName>
</protein>
<proteinExistence type="predicted"/>
<evidence type="ECO:0000313" key="2">
    <source>
        <dbReference type="Proteomes" id="UP000031670"/>
    </source>
</evidence>
<name>A0A0B8PHC8_9VIBR</name>
<dbReference type="Proteomes" id="UP000031670">
    <property type="component" value="Unassembled WGS sequence"/>
</dbReference>
<comment type="caution">
    <text evidence="1">The sequence shown here is derived from an EMBL/GenBank/DDBJ whole genome shotgun (WGS) entry which is preliminary data.</text>
</comment>
<organism evidence="1 2">
    <name type="scientific">Vibrio ishigakensis</name>
    <dbReference type="NCBI Taxonomy" id="1481914"/>
    <lineage>
        <taxon>Bacteria</taxon>
        <taxon>Pseudomonadati</taxon>
        <taxon>Pseudomonadota</taxon>
        <taxon>Gammaproteobacteria</taxon>
        <taxon>Vibrionales</taxon>
        <taxon>Vibrionaceae</taxon>
        <taxon>Vibrio</taxon>
    </lineage>
</organism>
<sequence>MVKLGFTIPNMGLSETSNERDISTTYLRYRGGMQKLCRGGAQAESANYNGKP</sequence>
<gene>
    <name evidence="1" type="ORF">JCM19232_3313</name>
</gene>
<accession>A0A0B8PHC8</accession>
<reference evidence="1 2" key="2">
    <citation type="submission" date="2015-01" db="EMBL/GenBank/DDBJ databases">
        <authorList>
            <consortium name="NBRP consortium"/>
            <person name="Sawabe T."/>
            <person name="Meirelles P."/>
            <person name="Feng G."/>
            <person name="Sayaka M."/>
            <person name="Hattori M."/>
            <person name="Ohkuma M."/>
        </authorList>
    </citation>
    <scope>NUCLEOTIDE SEQUENCE [LARGE SCALE GENOMIC DNA]</scope>
    <source>
        <strain evidence="1 2">JCM19232</strain>
    </source>
</reference>
<reference evidence="1 2" key="1">
    <citation type="submission" date="2015-01" db="EMBL/GenBank/DDBJ databases">
        <title>Vibrio sp. C5 JCM 19232 whole genome shotgun sequence.</title>
        <authorList>
            <person name="Sawabe T."/>
            <person name="Meirelles P."/>
            <person name="Feng G."/>
            <person name="Sayaka M."/>
            <person name="Hattori M."/>
            <person name="Ohkuma M."/>
        </authorList>
    </citation>
    <scope>NUCLEOTIDE SEQUENCE [LARGE SCALE GENOMIC DNA]</scope>
    <source>
        <strain evidence="1 2">JCM19232</strain>
    </source>
</reference>
<evidence type="ECO:0000313" key="1">
    <source>
        <dbReference type="EMBL" id="GAM64037.1"/>
    </source>
</evidence>
<dbReference type="EMBL" id="BBSA01000011">
    <property type="protein sequence ID" value="GAM64037.1"/>
    <property type="molecule type" value="Genomic_DNA"/>
</dbReference>
<dbReference type="AlphaFoldDB" id="A0A0B8PHC8"/>